<sequence length="293" mass="33713">MKLRKNFVTGLESKLSSWKSSDDPAKGEFTYWCDPGGYPQFILSSNSAKVYRTGPWNGIGFSTTRDLNSRFYTLELVFTMDEVHYSYETLTSSKFSRIVLSHDGVVQQLIWIDRTQEWVRNLISLTDNCDNYYLCGANGICNNGNSTVCSCLSKFVPQNQIEWGNGDWSNGCLRRTPLDCHNGDKFLKYSGNKLPDTRYSWFNKITTLRECEKLCLNNCSCTAYTNLHGILEEEEIAVKRLSNNSSQGLDEFKNEFVCIAKLQHRNQVKLWGCCIQEEEKLLIYEYMPNKSLD</sequence>
<dbReference type="Pfam" id="PF07714">
    <property type="entry name" value="PK_Tyr_Ser-Thr"/>
    <property type="match status" value="1"/>
</dbReference>
<evidence type="ECO:0000256" key="1">
    <source>
        <dbReference type="ARBA" id="ARBA00022729"/>
    </source>
</evidence>
<reference evidence="4 5" key="1">
    <citation type="journal article" date="2018" name="Proc. Natl. Acad. Sci. U.S.A.">
        <title>Draft genome sequence of Camellia sinensis var. sinensis provides insights into the evolution of the tea genome and tea quality.</title>
        <authorList>
            <person name="Wei C."/>
            <person name="Yang H."/>
            <person name="Wang S."/>
            <person name="Zhao J."/>
            <person name="Liu C."/>
            <person name="Gao L."/>
            <person name="Xia E."/>
            <person name="Lu Y."/>
            <person name="Tai Y."/>
            <person name="She G."/>
            <person name="Sun J."/>
            <person name="Cao H."/>
            <person name="Tong W."/>
            <person name="Gao Q."/>
            <person name="Li Y."/>
            <person name="Deng W."/>
            <person name="Jiang X."/>
            <person name="Wang W."/>
            <person name="Chen Q."/>
            <person name="Zhang S."/>
            <person name="Li H."/>
            <person name="Wu J."/>
            <person name="Wang P."/>
            <person name="Li P."/>
            <person name="Shi C."/>
            <person name="Zheng F."/>
            <person name="Jian J."/>
            <person name="Huang B."/>
            <person name="Shan D."/>
            <person name="Shi M."/>
            <person name="Fang C."/>
            <person name="Yue Y."/>
            <person name="Li F."/>
            <person name="Li D."/>
            <person name="Wei S."/>
            <person name="Han B."/>
            <person name="Jiang C."/>
            <person name="Yin Y."/>
            <person name="Xia T."/>
            <person name="Zhang Z."/>
            <person name="Bennetzen J.L."/>
            <person name="Zhao S."/>
            <person name="Wan X."/>
        </authorList>
    </citation>
    <scope>NUCLEOTIDE SEQUENCE [LARGE SCALE GENOMIC DNA]</scope>
    <source>
        <strain evidence="5">cv. Shuchazao</strain>
        <tissue evidence="4">Leaf</tissue>
    </source>
</reference>
<dbReference type="PANTHER" id="PTHR32444">
    <property type="entry name" value="BULB-TYPE LECTIN DOMAIN-CONTAINING PROTEIN"/>
    <property type="match status" value="1"/>
</dbReference>
<dbReference type="SUPFAM" id="SSF51110">
    <property type="entry name" value="alpha-D-mannose-specific plant lectins"/>
    <property type="match status" value="1"/>
</dbReference>
<dbReference type="Pfam" id="PF00954">
    <property type="entry name" value="S_locus_glycop"/>
    <property type="match status" value="1"/>
</dbReference>
<evidence type="ECO:0000313" key="5">
    <source>
        <dbReference type="Proteomes" id="UP000306102"/>
    </source>
</evidence>
<dbReference type="AlphaFoldDB" id="A0A4V3WPS6"/>
<evidence type="ECO:0000259" key="3">
    <source>
        <dbReference type="PROSITE" id="PS50948"/>
    </source>
</evidence>
<gene>
    <name evidence="4" type="ORF">TEA_004945</name>
</gene>
<keyword evidence="1" id="KW-0732">Signal</keyword>
<name>A0A4V3WPS6_CAMSN</name>
<proteinExistence type="predicted"/>
<dbReference type="Gene3D" id="3.30.200.20">
    <property type="entry name" value="Phosphorylase Kinase, domain 1"/>
    <property type="match status" value="1"/>
</dbReference>
<comment type="caution">
    <text evidence="4">The sequence shown here is derived from an EMBL/GenBank/DDBJ whole genome shotgun (WGS) entry which is preliminary data.</text>
</comment>
<keyword evidence="2" id="KW-1015">Disulfide bond</keyword>
<dbReference type="Proteomes" id="UP000306102">
    <property type="component" value="Unassembled WGS sequence"/>
</dbReference>
<accession>A0A4V3WPS6</accession>
<dbReference type="CDD" id="cd01098">
    <property type="entry name" value="PAN_AP_plant"/>
    <property type="match status" value="1"/>
</dbReference>
<organism evidence="4 5">
    <name type="scientific">Camellia sinensis var. sinensis</name>
    <name type="common">China tea</name>
    <dbReference type="NCBI Taxonomy" id="542762"/>
    <lineage>
        <taxon>Eukaryota</taxon>
        <taxon>Viridiplantae</taxon>
        <taxon>Streptophyta</taxon>
        <taxon>Embryophyta</taxon>
        <taxon>Tracheophyta</taxon>
        <taxon>Spermatophyta</taxon>
        <taxon>Magnoliopsida</taxon>
        <taxon>eudicotyledons</taxon>
        <taxon>Gunneridae</taxon>
        <taxon>Pentapetalae</taxon>
        <taxon>asterids</taxon>
        <taxon>Ericales</taxon>
        <taxon>Theaceae</taxon>
        <taxon>Camellia</taxon>
    </lineage>
</organism>
<evidence type="ECO:0000256" key="2">
    <source>
        <dbReference type="ARBA" id="ARBA00023157"/>
    </source>
</evidence>
<dbReference type="InterPro" id="IPR001245">
    <property type="entry name" value="Ser-Thr/Tyr_kinase_cat_dom"/>
</dbReference>
<dbReference type="SUPFAM" id="SSF56112">
    <property type="entry name" value="Protein kinase-like (PK-like)"/>
    <property type="match status" value="1"/>
</dbReference>
<dbReference type="GO" id="GO:0004672">
    <property type="term" value="F:protein kinase activity"/>
    <property type="evidence" value="ECO:0007669"/>
    <property type="project" value="InterPro"/>
</dbReference>
<keyword evidence="5" id="KW-1185">Reference proteome</keyword>
<dbReference type="InterPro" id="IPR000858">
    <property type="entry name" value="S_locus_glycoprot_dom"/>
</dbReference>
<dbReference type="Pfam" id="PF08276">
    <property type="entry name" value="PAN_2"/>
    <property type="match status" value="1"/>
</dbReference>
<dbReference type="InterPro" id="IPR036426">
    <property type="entry name" value="Bulb-type_lectin_dom_sf"/>
</dbReference>
<dbReference type="GO" id="GO:0048544">
    <property type="term" value="P:recognition of pollen"/>
    <property type="evidence" value="ECO:0007669"/>
    <property type="project" value="InterPro"/>
</dbReference>
<evidence type="ECO:0000313" key="4">
    <source>
        <dbReference type="EMBL" id="THG17557.1"/>
    </source>
</evidence>
<dbReference type="InterPro" id="IPR003609">
    <property type="entry name" value="Pan_app"/>
</dbReference>
<dbReference type="PANTHER" id="PTHR32444:SF183">
    <property type="entry name" value="APPLE DOMAIN-CONTAINING PROTEIN"/>
    <property type="match status" value="1"/>
</dbReference>
<dbReference type="PROSITE" id="PS50948">
    <property type="entry name" value="PAN"/>
    <property type="match status" value="1"/>
</dbReference>
<dbReference type="InterPro" id="IPR011009">
    <property type="entry name" value="Kinase-like_dom_sf"/>
</dbReference>
<dbReference type="EMBL" id="SDRB02003507">
    <property type="protein sequence ID" value="THG17557.1"/>
    <property type="molecule type" value="Genomic_DNA"/>
</dbReference>
<feature type="domain" description="Apple" evidence="3">
    <location>
        <begin position="180"/>
        <end position="258"/>
    </location>
</feature>
<protein>
    <recommendedName>
        <fullName evidence="3">Apple domain-containing protein</fullName>
    </recommendedName>
</protein>